<name>A0ABU9DJ60_9BACL</name>
<comment type="caution">
    <text evidence="2">The sequence shown here is derived from an EMBL/GenBank/DDBJ whole genome shotgun (WGS) entry which is preliminary data.</text>
</comment>
<feature type="region of interest" description="Disordered" evidence="1">
    <location>
        <begin position="1"/>
        <end position="22"/>
    </location>
</feature>
<sequence>MNGKSYRQIGSSQNSVRSPTGSWSPCWLANQLNPSEPAGTCRSLRGVQVSVRSTRLRDERSLGTRVQVLRIILVHDGEAGYLGQLGASS</sequence>
<reference evidence="2 3" key="1">
    <citation type="submission" date="2024-04" db="EMBL/GenBank/DDBJ databases">
        <title>draft genome sequnece of Paenibacillus filicis.</title>
        <authorList>
            <person name="Kim D.-U."/>
        </authorList>
    </citation>
    <scope>NUCLEOTIDE SEQUENCE [LARGE SCALE GENOMIC DNA]</scope>
    <source>
        <strain evidence="2 3">KACC14197</strain>
    </source>
</reference>
<dbReference type="EMBL" id="JBBPCC010000007">
    <property type="protein sequence ID" value="MEK8128901.1"/>
    <property type="molecule type" value="Genomic_DNA"/>
</dbReference>
<proteinExistence type="predicted"/>
<accession>A0ABU9DJ60</accession>
<feature type="compositionally biased region" description="Polar residues" evidence="1">
    <location>
        <begin position="8"/>
        <end position="22"/>
    </location>
</feature>
<dbReference type="RefSeq" id="WP_341415991.1">
    <property type="nucleotide sequence ID" value="NZ_JBBPCC010000007.1"/>
</dbReference>
<keyword evidence="3" id="KW-1185">Reference proteome</keyword>
<protein>
    <submittedName>
        <fullName evidence="2">Uncharacterized protein</fullName>
    </submittedName>
</protein>
<gene>
    <name evidence="2" type="ORF">WMW72_13435</name>
</gene>
<dbReference type="Proteomes" id="UP001469365">
    <property type="component" value="Unassembled WGS sequence"/>
</dbReference>
<evidence type="ECO:0000256" key="1">
    <source>
        <dbReference type="SAM" id="MobiDB-lite"/>
    </source>
</evidence>
<evidence type="ECO:0000313" key="2">
    <source>
        <dbReference type="EMBL" id="MEK8128901.1"/>
    </source>
</evidence>
<organism evidence="2 3">
    <name type="scientific">Paenibacillus filicis</name>
    <dbReference type="NCBI Taxonomy" id="669464"/>
    <lineage>
        <taxon>Bacteria</taxon>
        <taxon>Bacillati</taxon>
        <taxon>Bacillota</taxon>
        <taxon>Bacilli</taxon>
        <taxon>Bacillales</taxon>
        <taxon>Paenibacillaceae</taxon>
        <taxon>Paenibacillus</taxon>
    </lineage>
</organism>
<evidence type="ECO:0000313" key="3">
    <source>
        <dbReference type="Proteomes" id="UP001469365"/>
    </source>
</evidence>